<sequence length="43" mass="4361">MEGMELGGAKSKGNGAGHCQHQQKLPGGEEELGTQAELAGRAP</sequence>
<name>A0A0F7RUT2_9BASI</name>
<evidence type="ECO:0000313" key="2">
    <source>
        <dbReference type="EMBL" id="CDR98507.1"/>
    </source>
</evidence>
<keyword evidence="3" id="KW-1185">Reference proteome</keyword>
<gene>
    <name evidence="2" type="primary">SSCI00540.1</name>
</gene>
<dbReference type="AlphaFoldDB" id="A0A0F7RUT2"/>
<reference evidence="3" key="1">
    <citation type="submission" date="2014-06" db="EMBL/GenBank/DDBJ databases">
        <authorList>
            <person name="Berkman P.J."/>
        </authorList>
    </citation>
    <scope>NUCLEOTIDE SEQUENCE [LARGE SCALE GENOMIC DNA]</scope>
</reference>
<protein>
    <submittedName>
        <fullName evidence="2">Uncharacterized protein</fullName>
    </submittedName>
</protein>
<dbReference type="Proteomes" id="UP000242770">
    <property type="component" value="Unassembled WGS sequence"/>
</dbReference>
<evidence type="ECO:0000313" key="3">
    <source>
        <dbReference type="Proteomes" id="UP000242770"/>
    </source>
</evidence>
<dbReference type="EMBL" id="CCFA01000045">
    <property type="protein sequence ID" value="CDR98507.1"/>
    <property type="molecule type" value="Genomic_DNA"/>
</dbReference>
<organism evidence="2 3">
    <name type="scientific">Sporisorium scitamineum</name>
    <dbReference type="NCBI Taxonomy" id="49012"/>
    <lineage>
        <taxon>Eukaryota</taxon>
        <taxon>Fungi</taxon>
        <taxon>Dikarya</taxon>
        <taxon>Basidiomycota</taxon>
        <taxon>Ustilaginomycotina</taxon>
        <taxon>Ustilaginomycetes</taxon>
        <taxon>Ustilaginales</taxon>
        <taxon>Ustilaginaceae</taxon>
        <taxon>Sporisorium</taxon>
    </lineage>
</organism>
<evidence type="ECO:0000256" key="1">
    <source>
        <dbReference type="SAM" id="MobiDB-lite"/>
    </source>
</evidence>
<feature type="region of interest" description="Disordered" evidence="1">
    <location>
        <begin position="1"/>
        <end position="43"/>
    </location>
</feature>
<proteinExistence type="predicted"/>
<accession>A0A0F7RUT2</accession>